<dbReference type="Pfam" id="PF07929">
    <property type="entry name" value="PRiA4_ORF3"/>
    <property type="match status" value="1"/>
</dbReference>
<accession>A0A644WKM5</accession>
<dbReference type="InterPro" id="IPR024047">
    <property type="entry name" value="MM3350-like_sf"/>
</dbReference>
<evidence type="ECO:0000313" key="3">
    <source>
        <dbReference type="EMBL" id="MPM04038.1"/>
    </source>
</evidence>
<sequence>MTLEDLHEIIISETEFWDVQHLHAFFMDNKVWGSHDSFYGYDANGGNQPGDRIDRDVQLSQLALFKGKQFVYVFDFGDEWTFKCRVLQVLDEDTEKPVVIQSKGKPPEQYPDDVEDEDEGDEEEEVEEDEEEDI</sequence>
<feature type="compositionally biased region" description="Acidic residues" evidence="1">
    <location>
        <begin position="110"/>
        <end position="134"/>
    </location>
</feature>
<evidence type="ECO:0000256" key="1">
    <source>
        <dbReference type="SAM" id="MobiDB-lite"/>
    </source>
</evidence>
<organism evidence="3">
    <name type="scientific">bioreactor metagenome</name>
    <dbReference type="NCBI Taxonomy" id="1076179"/>
    <lineage>
        <taxon>unclassified sequences</taxon>
        <taxon>metagenomes</taxon>
        <taxon>ecological metagenomes</taxon>
    </lineage>
</organism>
<dbReference type="Gene3D" id="3.10.290.30">
    <property type="entry name" value="MM3350-like"/>
    <property type="match status" value="1"/>
</dbReference>
<evidence type="ECO:0000259" key="2">
    <source>
        <dbReference type="Pfam" id="PF07929"/>
    </source>
</evidence>
<protein>
    <recommendedName>
        <fullName evidence="2">Plasmid pRiA4b Orf3-like domain-containing protein</fullName>
    </recommendedName>
</protein>
<dbReference type="EMBL" id="VSSQ01001003">
    <property type="protein sequence ID" value="MPM04038.1"/>
    <property type="molecule type" value="Genomic_DNA"/>
</dbReference>
<dbReference type="SUPFAM" id="SSF159941">
    <property type="entry name" value="MM3350-like"/>
    <property type="match status" value="1"/>
</dbReference>
<dbReference type="AlphaFoldDB" id="A0A644WKM5"/>
<feature type="region of interest" description="Disordered" evidence="1">
    <location>
        <begin position="97"/>
        <end position="134"/>
    </location>
</feature>
<reference evidence="3" key="1">
    <citation type="submission" date="2019-08" db="EMBL/GenBank/DDBJ databases">
        <authorList>
            <person name="Kucharzyk K."/>
            <person name="Murdoch R.W."/>
            <person name="Higgins S."/>
            <person name="Loffler F."/>
        </authorList>
    </citation>
    <scope>NUCLEOTIDE SEQUENCE</scope>
</reference>
<feature type="domain" description="Plasmid pRiA4b Orf3-like" evidence="2">
    <location>
        <begin position="1"/>
        <end position="108"/>
    </location>
</feature>
<dbReference type="InterPro" id="IPR012912">
    <property type="entry name" value="Plasmid_pRiA4b_Orf3-like"/>
</dbReference>
<comment type="caution">
    <text evidence="3">The sequence shown here is derived from an EMBL/GenBank/DDBJ whole genome shotgun (WGS) entry which is preliminary data.</text>
</comment>
<proteinExistence type="predicted"/>
<gene>
    <name evidence="3" type="ORF">SDC9_50305</name>
</gene>
<name>A0A644WKM5_9ZZZZ</name>